<evidence type="ECO:0000256" key="1">
    <source>
        <dbReference type="SAM" id="MobiDB-lite"/>
    </source>
</evidence>
<reference evidence="2" key="1">
    <citation type="submission" date="2021-04" db="EMBL/GenBank/DDBJ databases">
        <title>Isolation and polyphasic classification of algal microorganism.</title>
        <authorList>
            <person name="Wang S."/>
        </authorList>
    </citation>
    <scope>NUCLEOTIDE SEQUENCE</scope>
    <source>
        <strain evidence="2">720a</strain>
    </source>
</reference>
<name>A0A941DW29_9BACI</name>
<accession>A0A941DW29</accession>
<comment type="caution">
    <text evidence="2">The sequence shown here is derived from an EMBL/GenBank/DDBJ whole genome shotgun (WGS) entry which is preliminary data.</text>
</comment>
<organism evidence="2 3">
    <name type="scientific">Virgibacillus salarius</name>
    <dbReference type="NCBI Taxonomy" id="447199"/>
    <lineage>
        <taxon>Bacteria</taxon>
        <taxon>Bacillati</taxon>
        <taxon>Bacillota</taxon>
        <taxon>Bacilli</taxon>
        <taxon>Bacillales</taxon>
        <taxon>Bacillaceae</taxon>
        <taxon>Virgibacillus</taxon>
    </lineage>
</organism>
<dbReference type="Proteomes" id="UP000675284">
    <property type="component" value="Unassembled WGS sequence"/>
</dbReference>
<gene>
    <name evidence="2" type="ORF">KCX74_09025</name>
</gene>
<feature type="region of interest" description="Disordered" evidence="1">
    <location>
        <begin position="1"/>
        <end position="26"/>
    </location>
</feature>
<sequence length="61" mass="6677">MWKNSRCGGRNDDVAGVTDANGDDFGGDVIINDNDNDLKSRNRNVPLQKSLIVGILCRCQL</sequence>
<protein>
    <submittedName>
        <fullName evidence="2">Uncharacterized protein</fullName>
    </submittedName>
</protein>
<dbReference type="EMBL" id="JAGSOT010000022">
    <property type="protein sequence ID" value="MBR7796184.1"/>
    <property type="molecule type" value="Genomic_DNA"/>
</dbReference>
<proteinExistence type="predicted"/>
<dbReference type="RefSeq" id="WP_121605149.1">
    <property type="nucleotide sequence ID" value="NZ_JAGSOT010000022.1"/>
</dbReference>
<dbReference type="AlphaFoldDB" id="A0A941DW29"/>
<evidence type="ECO:0000313" key="2">
    <source>
        <dbReference type="EMBL" id="MBR7796184.1"/>
    </source>
</evidence>
<keyword evidence="3" id="KW-1185">Reference proteome</keyword>
<evidence type="ECO:0000313" key="3">
    <source>
        <dbReference type="Proteomes" id="UP000675284"/>
    </source>
</evidence>